<dbReference type="HAMAP" id="MF_01914">
    <property type="entry name" value="LPS_assembly_LptA"/>
    <property type="match status" value="1"/>
</dbReference>
<evidence type="ECO:0000256" key="1">
    <source>
        <dbReference type="ARBA" id="ARBA00022448"/>
    </source>
</evidence>
<dbReference type="Pfam" id="PF03968">
    <property type="entry name" value="LptD_N"/>
    <property type="match status" value="1"/>
</dbReference>
<comment type="similarity">
    <text evidence="4">Belongs to the LptA family.</text>
</comment>
<keyword evidence="5" id="KW-0812">Transmembrane</keyword>
<dbReference type="PANTHER" id="PTHR36504">
    <property type="entry name" value="LIPOPOLYSACCHARIDE EXPORT SYSTEM PROTEIN LPTA"/>
    <property type="match status" value="1"/>
</dbReference>
<keyword evidence="5" id="KW-0472">Membrane</keyword>
<dbReference type="NCBIfam" id="TIGR03002">
    <property type="entry name" value="outer_YhbN_LptA"/>
    <property type="match status" value="1"/>
</dbReference>
<gene>
    <name evidence="4" type="primary">lptA</name>
    <name evidence="7" type="ORF">B9T28_04265</name>
</gene>
<comment type="subunit">
    <text evidence="4">Component of the lipopolysaccharide transport and assembly complex.</text>
</comment>
<keyword evidence="8" id="KW-1185">Reference proteome</keyword>
<comment type="subcellular location">
    <subcellularLocation>
        <location evidence="4">Periplasm</location>
    </subcellularLocation>
</comment>
<name>A0A1Y3CLG5_9GAMM</name>
<dbReference type="GO" id="GO:0043165">
    <property type="term" value="P:Gram-negative-bacterium-type cell outer membrane assembly"/>
    <property type="evidence" value="ECO:0007669"/>
    <property type="project" value="UniProtKB-UniRule"/>
</dbReference>
<dbReference type="InterPro" id="IPR014340">
    <property type="entry name" value="LptA"/>
</dbReference>
<evidence type="ECO:0000256" key="2">
    <source>
        <dbReference type="ARBA" id="ARBA00022729"/>
    </source>
</evidence>
<reference evidence="7 8" key="1">
    <citation type="submission" date="2017-04" db="EMBL/GenBank/DDBJ databases">
        <title>High diversity of culturable Acinetobacter species in natural soil and water ecosystems.</title>
        <authorList>
            <person name="Nemec A."/>
            <person name="Radolfova-Krizova L."/>
        </authorList>
    </citation>
    <scope>NUCLEOTIDE SEQUENCE [LARGE SCALE GENOMIC DNA]</scope>
    <source>
        <strain evidence="7 8">ANC 4999</strain>
    </source>
</reference>
<dbReference type="STRING" id="1977882.B9T28_04265"/>
<evidence type="ECO:0000256" key="5">
    <source>
        <dbReference type="SAM" id="Phobius"/>
    </source>
</evidence>
<comment type="function">
    <text evidence="4">Involved in the assembly of lipopolysaccharide (LPS). Required for the translocation of LPS from the inner membrane to the outer membrane. May form a bridge between the inner membrane and the outer membrane, via interactions with LptC and LptD, thereby facilitating LPS transfer across the periplasm.</text>
</comment>
<accession>A0A1Y3CLG5</accession>
<dbReference type="GO" id="GO:0017089">
    <property type="term" value="F:glycolipid transfer activity"/>
    <property type="evidence" value="ECO:0007669"/>
    <property type="project" value="TreeGrafter"/>
</dbReference>
<sequence>MHHNKPISLSKKIFQHIIMVTSLCVVSTVTFALPSDRSQQISLIADHATYNDKTGVTTYSGNVVIEQGSMKLQAASIVAQLNKNKQISTITATGSPAKFQQQVDSNRGVARGEASKIIYNAETGILNLIGNAYLYQNGASIRSSTLKYSMNKGDVEASGGSSDAGSSKGRVQIIIPPSATKTFPGARD</sequence>
<keyword evidence="2" id="KW-0732">Signal</keyword>
<dbReference type="EMBL" id="NEGB01000002">
    <property type="protein sequence ID" value="OTG66472.1"/>
    <property type="molecule type" value="Genomic_DNA"/>
</dbReference>
<dbReference type="GO" id="GO:0001530">
    <property type="term" value="F:lipopolysaccharide binding"/>
    <property type="evidence" value="ECO:0007669"/>
    <property type="project" value="InterPro"/>
</dbReference>
<feature type="domain" description="Organic solvent tolerance-like N-terminal" evidence="6">
    <location>
        <begin position="45"/>
        <end position="153"/>
    </location>
</feature>
<dbReference type="Gene3D" id="2.60.450.10">
    <property type="entry name" value="Lipopolysaccharide (LPS) transport protein A like domain"/>
    <property type="match status" value="1"/>
</dbReference>
<dbReference type="InterPro" id="IPR005653">
    <property type="entry name" value="OstA-like_N"/>
</dbReference>
<comment type="caution">
    <text evidence="7">The sequence shown here is derived from an EMBL/GenBank/DDBJ whole genome shotgun (WGS) entry which is preliminary data.</text>
</comment>
<keyword evidence="1 4" id="KW-0813">Transport</keyword>
<organism evidence="7 8">
    <name type="scientific">Acinetobacter silvestris</name>
    <dbReference type="NCBI Taxonomy" id="1977882"/>
    <lineage>
        <taxon>Bacteria</taxon>
        <taxon>Pseudomonadati</taxon>
        <taxon>Pseudomonadota</taxon>
        <taxon>Gammaproteobacteria</taxon>
        <taxon>Moraxellales</taxon>
        <taxon>Moraxellaceae</taxon>
        <taxon>Acinetobacter</taxon>
    </lineage>
</organism>
<keyword evidence="3 4" id="KW-0574">Periplasm</keyword>
<proteinExistence type="inferred from homology"/>
<dbReference type="GO" id="GO:0009279">
    <property type="term" value="C:cell outer membrane"/>
    <property type="evidence" value="ECO:0007669"/>
    <property type="project" value="TreeGrafter"/>
</dbReference>
<dbReference type="Proteomes" id="UP000242765">
    <property type="component" value="Unassembled WGS sequence"/>
</dbReference>
<evidence type="ECO:0000256" key="3">
    <source>
        <dbReference type="ARBA" id="ARBA00022764"/>
    </source>
</evidence>
<feature type="transmembrane region" description="Helical" evidence="5">
    <location>
        <begin position="13"/>
        <end position="33"/>
    </location>
</feature>
<keyword evidence="5" id="KW-1133">Transmembrane helix</keyword>
<evidence type="ECO:0000259" key="6">
    <source>
        <dbReference type="Pfam" id="PF03968"/>
    </source>
</evidence>
<dbReference type="OrthoDB" id="9795964at2"/>
<evidence type="ECO:0000313" key="7">
    <source>
        <dbReference type="EMBL" id="OTG66472.1"/>
    </source>
</evidence>
<dbReference type="InterPro" id="IPR052037">
    <property type="entry name" value="LPS_export_LptA"/>
</dbReference>
<dbReference type="AlphaFoldDB" id="A0A1Y3CLG5"/>
<evidence type="ECO:0000256" key="4">
    <source>
        <dbReference type="HAMAP-Rule" id="MF_01914"/>
    </source>
</evidence>
<dbReference type="GO" id="GO:0030288">
    <property type="term" value="C:outer membrane-bounded periplasmic space"/>
    <property type="evidence" value="ECO:0007669"/>
    <property type="project" value="TreeGrafter"/>
</dbReference>
<dbReference type="PANTHER" id="PTHR36504:SF1">
    <property type="entry name" value="LIPOPOLYSACCHARIDE EXPORT SYSTEM PROTEIN LPTA"/>
    <property type="match status" value="1"/>
</dbReference>
<protein>
    <recommendedName>
        <fullName evidence="4">Lipopolysaccharide export system protein LptA</fullName>
    </recommendedName>
</protein>
<evidence type="ECO:0000313" key="8">
    <source>
        <dbReference type="Proteomes" id="UP000242765"/>
    </source>
</evidence>
<dbReference type="GO" id="GO:0015920">
    <property type="term" value="P:lipopolysaccharide transport"/>
    <property type="evidence" value="ECO:0007669"/>
    <property type="project" value="UniProtKB-UniRule"/>
</dbReference>